<proteinExistence type="predicted"/>
<dbReference type="InterPro" id="IPR036412">
    <property type="entry name" value="HAD-like_sf"/>
</dbReference>
<reference evidence="1 2" key="1">
    <citation type="submission" date="2016-10" db="EMBL/GenBank/DDBJ databases">
        <authorList>
            <person name="de Groot N.N."/>
        </authorList>
    </citation>
    <scope>NUCLEOTIDE SEQUENCE [LARGE SCALE GENOMIC DNA]</scope>
    <source>
        <strain evidence="2">DSM 938 / 37b4</strain>
    </source>
</reference>
<dbReference type="EMBL" id="FNAY01000002">
    <property type="protein sequence ID" value="SDE58499.1"/>
    <property type="molecule type" value="Genomic_DNA"/>
</dbReference>
<evidence type="ECO:0000313" key="1">
    <source>
        <dbReference type="EMBL" id="SDE58499.1"/>
    </source>
</evidence>
<dbReference type="SUPFAM" id="SSF56784">
    <property type="entry name" value="HAD-like"/>
    <property type="match status" value="1"/>
</dbReference>
<dbReference type="InterPro" id="IPR023214">
    <property type="entry name" value="HAD_sf"/>
</dbReference>
<dbReference type="PANTHER" id="PTHR43611">
    <property type="entry name" value="ALPHA-D-GLUCOSE 1-PHOSPHATE PHOSPHATASE"/>
    <property type="match status" value="1"/>
</dbReference>
<accession>A0A1G7E4I1</accession>
<dbReference type="InterPro" id="IPR006439">
    <property type="entry name" value="HAD-SF_hydro_IA"/>
</dbReference>
<evidence type="ECO:0000313" key="2">
    <source>
        <dbReference type="Proteomes" id="UP000183812"/>
    </source>
</evidence>
<dbReference type="OrthoDB" id="9807742at2"/>
<dbReference type="SFLD" id="SFLDS00003">
    <property type="entry name" value="Haloacid_Dehalogenase"/>
    <property type="match status" value="1"/>
</dbReference>
<dbReference type="NCBIfam" id="TIGR01509">
    <property type="entry name" value="HAD-SF-IA-v3"/>
    <property type="match status" value="1"/>
</dbReference>
<organism evidence="1 2">
    <name type="scientific">Rhodobacter capsulatus</name>
    <name type="common">Rhodopseudomonas capsulata</name>
    <dbReference type="NCBI Taxonomy" id="1061"/>
    <lineage>
        <taxon>Bacteria</taxon>
        <taxon>Pseudomonadati</taxon>
        <taxon>Pseudomonadota</taxon>
        <taxon>Alphaproteobacteria</taxon>
        <taxon>Rhodobacterales</taxon>
        <taxon>Rhodobacter group</taxon>
        <taxon>Rhodobacter</taxon>
    </lineage>
</organism>
<dbReference type="Gene3D" id="1.10.150.240">
    <property type="entry name" value="Putative phosphatase, domain 2"/>
    <property type="match status" value="1"/>
</dbReference>
<dbReference type="PANTHER" id="PTHR43611:SF3">
    <property type="entry name" value="FLAVIN MONONUCLEOTIDE HYDROLASE 1, CHLOROPLATIC"/>
    <property type="match status" value="1"/>
</dbReference>
<dbReference type="PRINTS" id="PR00413">
    <property type="entry name" value="HADHALOGNASE"/>
</dbReference>
<name>A0A1G7E4I1_RHOCA</name>
<sequence length="205" mass="22779">MTKAVVFDIGMVLVEWHPEAFYDRLIGPERRRAFWAETGIAAMNERLDLGAPFAETVRAHADLHPDWRAEVMAWHDHWLDMCTPAIPHSVRLLAALRAKGVPVFALSNFGVGTFEIACRAYPFLTNFDRLFVSGYLGLIKPDPRFYAALEAGTGYSGADLLFADDRPENIEAAAARGWQTHLFTTPEGWAARLVAEGFLTEGEAA</sequence>
<dbReference type="InterPro" id="IPR023198">
    <property type="entry name" value="PGP-like_dom2"/>
</dbReference>
<dbReference type="RefSeq" id="WP_074552811.1">
    <property type="nucleotide sequence ID" value="NZ_CP119563.1"/>
</dbReference>
<dbReference type="CDD" id="cd02603">
    <property type="entry name" value="HAD_sEH-N_like"/>
    <property type="match status" value="1"/>
</dbReference>
<dbReference type="Proteomes" id="UP000183812">
    <property type="component" value="Unassembled WGS sequence"/>
</dbReference>
<dbReference type="SFLD" id="SFLDG01129">
    <property type="entry name" value="C1.5:_HAD__Beta-PGM__Phosphata"/>
    <property type="match status" value="1"/>
</dbReference>
<protein>
    <submittedName>
        <fullName evidence="1">2-haloacid dehalogenase</fullName>
    </submittedName>
</protein>
<dbReference type="AlphaFoldDB" id="A0A1G7E4I1"/>
<dbReference type="Gene3D" id="3.40.50.1000">
    <property type="entry name" value="HAD superfamily/HAD-like"/>
    <property type="match status" value="1"/>
</dbReference>
<gene>
    <name evidence="1" type="ORF">SAMN04244550_00649</name>
</gene>
<dbReference type="Pfam" id="PF00702">
    <property type="entry name" value="Hydrolase"/>
    <property type="match status" value="1"/>
</dbReference>